<dbReference type="EMBL" id="VOWB01000023">
    <property type="protein sequence ID" value="TXE83809.1"/>
    <property type="molecule type" value="Genomic_DNA"/>
</dbReference>
<evidence type="ECO:0000313" key="2">
    <source>
        <dbReference type="Proteomes" id="UP000321310"/>
    </source>
</evidence>
<evidence type="ECO:0000313" key="1">
    <source>
        <dbReference type="EMBL" id="TXE83809.1"/>
    </source>
</evidence>
<reference evidence="1 2" key="1">
    <citation type="submission" date="2019-07" db="EMBL/GenBank/DDBJ databases">
        <title>Rapid identification of Enteric Bacteria from Whole Genome Sequences (WGS) using Average Nucleotide Identity (ANI).</title>
        <authorList>
            <person name="Lane C."/>
        </authorList>
    </citation>
    <scope>NUCLEOTIDE SEQUENCE [LARGE SCALE GENOMIC DNA]</scope>
    <source>
        <strain evidence="1 2">2016D-0250</strain>
    </source>
</reference>
<gene>
    <name evidence="1" type="ORF">FPD46_01765</name>
</gene>
<accession>A0A5C7DXE2</accession>
<organism evidence="1 2">
    <name type="scientific">Campylobacter peloridis</name>
    <dbReference type="NCBI Taxonomy" id="488546"/>
    <lineage>
        <taxon>Bacteria</taxon>
        <taxon>Pseudomonadati</taxon>
        <taxon>Campylobacterota</taxon>
        <taxon>Epsilonproteobacteria</taxon>
        <taxon>Campylobacterales</taxon>
        <taxon>Campylobacteraceae</taxon>
        <taxon>Campylobacter</taxon>
    </lineage>
</organism>
<sequence>MKEYCFIKFMIDNEESFKRLCDLFSYIKILKNENLQLEDLYADKNIHNFYSEKELEYFSNADCWEFDDIFDCIGCGEYYFHSIEKIEKNIAKLYFYPTSFPYGGVEPIIEFIKSFQMKILSVDCGYMEEFKY</sequence>
<proteinExistence type="predicted"/>
<comment type="caution">
    <text evidence="1">The sequence shown here is derived from an EMBL/GenBank/DDBJ whole genome shotgun (WGS) entry which is preliminary data.</text>
</comment>
<dbReference type="Proteomes" id="UP000321310">
    <property type="component" value="Unassembled WGS sequence"/>
</dbReference>
<protein>
    <submittedName>
        <fullName evidence="1">Uncharacterized protein</fullName>
    </submittedName>
</protein>
<name>A0A5C7DXE2_9BACT</name>
<dbReference type="RefSeq" id="WP_147575069.1">
    <property type="nucleotide sequence ID" value="NZ_VOWB01000023.1"/>
</dbReference>
<dbReference type="AlphaFoldDB" id="A0A5C7DXE2"/>